<name>A0ABV8ZX17_9NEIS</name>
<feature type="transmembrane region" description="Helical" evidence="5">
    <location>
        <begin position="132"/>
        <end position="149"/>
    </location>
</feature>
<dbReference type="Proteomes" id="UP001595999">
    <property type="component" value="Unassembled WGS sequence"/>
</dbReference>
<comment type="subcellular location">
    <subcellularLocation>
        <location evidence="1">Membrane</location>
        <topology evidence="1">Multi-pass membrane protein</topology>
    </subcellularLocation>
</comment>
<comment type="caution">
    <text evidence="7">The sequence shown here is derived from an EMBL/GenBank/DDBJ whole genome shotgun (WGS) entry which is preliminary data.</text>
</comment>
<organism evidence="7 8">
    <name type="scientific">Chromobacterium aquaticum</name>
    <dbReference type="NCBI Taxonomy" id="467180"/>
    <lineage>
        <taxon>Bacteria</taxon>
        <taxon>Pseudomonadati</taxon>
        <taxon>Pseudomonadota</taxon>
        <taxon>Betaproteobacteria</taxon>
        <taxon>Neisseriales</taxon>
        <taxon>Chromobacteriaceae</taxon>
        <taxon>Chromobacterium</taxon>
    </lineage>
</organism>
<dbReference type="PANTHER" id="PTHR37422:SF23">
    <property type="entry name" value="TEICHURONIC ACID BIOSYNTHESIS PROTEIN TUAE"/>
    <property type="match status" value="1"/>
</dbReference>
<proteinExistence type="predicted"/>
<evidence type="ECO:0000313" key="8">
    <source>
        <dbReference type="Proteomes" id="UP001595999"/>
    </source>
</evidence>
<keyword evidence="4 5" id="KW-0472">Membrane</keyword>
<keyword evidence="2 5" id="KW-0812">Transmembrane</keyword>
<accession>A0ABV8ZX17</accession>
<feature type="transmembrane region" description="Helical" evidence="5">
    <location>
        <begin position="103"/>
        <end position="120"/>
    </location>
</feature>
<dbReference type="EMBL" id="JBHSEK010000018">
    <property type="protein sequence ID" value="MFC4491905.1"/>
    <property type="molecule type" value="Genomic_DNA"/>
</dbReference>
<dbReference type="PANTHER" id="PTHR37422">
    <property type="entry name" value="TEICHURONIC ACID BIOSYNTHESIS PROTEIN TUAE"/>
    <property type="match status" value="1"/>
</dbReference>
<evidence type="ECO:0000313" key="7">
    <source>
        <dbReference type="EMBL" id="MFC4491905.1"/>
    </source>
</evidence>
<keyword evidence="8" id="KW-1185">Reference proteome</keyword>
<sequence>MTPLTRALAAGCGLLFGGLLILLGPAVATLALAAGCALCAVLRQPLLGLAGFGLAACLMPYTTVQLGVRITVSEALLGLAWLGALPRLAVGSMQWPQGRAEQRLLWLMAFSLLPFLAGQLMVQADGNGPVNWARWLLNLSALFLAPLLLPDARSRDRLIVMLLLGTLAMLLLSIGYFLKDRDANSFIPVLEKLRYAHPEAVRDIFSANYTRMASPWVHPNLTGGALALMLPLAFFYGLAQQGWRRLLGMAVALLGAAGLLFSISRGAIVSLALVLLWLSWRRAPHAGRIIGLAAALGLALVLFYPPLQERLATTFSASNASTEVRMDEYRRFPDAVRAYPLGLGFKVDPPPPDSGLLGISNLWLNFVYKLGAPGMLLFVAVTIAWWREARPRGPLSALDPERAVWLGTLSGLLAALLTGFFDHYYSFTMVLIGLFWLLMGINLQAARRLAGRGDPLLLDGAAPSGPITVDPKATPR</sequence>
<keyword evidence="3 5" id="KW-1133">Transmembrane helix</keyword>
<feature type="transmembrane region" description="Helical" evidence="5">
    <location>
        <begin position="366"/>
        <end position="386"/>
    </location>
</feature>
<evidence type="ECO:0000256" key="1">
    <source>
        <dbReference type="ARBA" id="ARBA00004141"/>
    </source>
</evidence>
<reference evidence="8" key="1">
    <citation type="journal article" date="2019" name="Int. J. Syst. Evol. Microbiol.">
        <title>The Global Catalogue of Microorganisms (GCM) 10K type strain sequencing project: providing services to taxonomists for standard genome sequencing and annotation.</title>
        <authorList>
            <consortium name="The Broad Institute Genomics Platform"/>
            <consortium name="The Broad Institute Genome Sequencing Center for Infectious Disease"/>
            <person name="Wu L."/>
            <person name="Ma J."/>
        </authorList>
    </citation>
    <scope>NUCLEOTIDE SEQUENCE [LARGE SCALE GENOMIC DNA]</scope>
    <source>
        <strain evidence="8">CGMCC 4.7608</strain>
    </source>
</reference>
<keyword evidence="7" id="KW-0436">Ligase</keyword>
<dbReference type="GO" id="GO:0016874">
    <property type="term" value="F:ligase activity"/>
    <property type="evidence" value="ECO:0007669"/>
    <property type="project" value="UniProtKB-KW"/>
</dbReference>
<evidence type="ECO:0000256" key="5">
    <source>
        <dbReference type="SAM" id="Phobius"/>
    </source>
</evidence>
<evidence type="ECO:0000256" key="2">
    <source>
        <dbReference type="ARBA" id="ARBA00022692"/>
    </source>
</evidence>
<feature type="domain" description="O-antigen ligase-related" evidence="6">
    <location>
        <begin position="251"/>
        <end position="379"/>
    </location>
</feature>
<evidence type="ECO:0000259" key="6">
    <source>
        <dbReference type="Pfam" id="PF04932"/>
    </source>
</evidence>
<feature type="transmembrane region" description="Helical" evidence="5">
    <location>
        <begin position="49"/>
        <end position="82"/>
    </location>
</feature>
<gene>
    <name evidence="7" type="ORF">ACFO0R_20020</name>
</gene>
<feature type="transmembrane region" description="Helical" evidence="5">
    <location>
        <begin position="286"/>
        <end position="304"/>
    </location>
</feature>
<feature type="transmembrane region" description="Helical" evidence="5">
    <location>
        <begin position="424"/>
        <end position="443"/>
    </location>
</feature>
<dbReference type="InterPro" id="IPR051533">
    <property type="entry name" value="WaaL-like"/>
</dbReference>
<feature type="transmembrane region" description="Helical" evidence="5">
    <location>
        <begin position="158"/>
        <end position="178"/>
    </location>
</feature>
<protein>
    <submittedName>
        <fullName evidence="7">O-antigen ligase family protein</fullName>
    </submittedName>
</protein>
<feature type="transmembrane region" description="Helical" evidence="5">
    <location>
        <begin position="251"/>
        <end position="280"/>
    </location>
</feature>
<feature type="transmembrane region" description="Helical" evidence="5">
    <location>
        <begin position="221"/>
        <end position="239"/>
    </location>
</feature>
<evidence type="ECO:0000256" key="4">
    <source>
        <dbReference type="ARBA" id="ARBA00023136"/>
    </source>
</evidence>
<evidence type="ECO:0000256" key="3">
    <source>
        <dbReference type="ARBA" id="ARBA00022989"/>
    </source>
</evidence>
<dbReference type="InterPro" id="IPR007016">
    <property type="entry name" value="O-antigen_ligase-rel_domated"/>
</dbReference>
<dbReference type="Pfam" id="PF04932">
    <property type="entry name" value="Wzy_C"/>
    <property type="match status" value="1"/>
</dbReference>
<dbReference type="RefSeq" id="WP_231465574.1">
    <property type="nucleotide sequence ID" value="NZ_JAJOHW010000233.1"/>
</dbReference>